<gene>
    <name evidence="1" type="ORF">COB67_06675</name>
</gene>
<dbReference type="Gene3D" id="2.60.40.10">
    <property type="entry name" value="Immunoglobulins"/>
    <property type="match status" value="1"/>
</dbReference>
<protein>
    <recommendedName>
        <fullName evidence="3">Pili assembly chaperone N-terminal domain-containing protein</fullName>
    </recommendedName>
</protein>
<dbReference type="InterPro" id="IPR013783">
    <property type="entry name" value="Ig-like_fold"/>
</dbReference>
<accession>A0A2A4T4X1</accession>
<reference evidence="2" key="1">
    <citation type="submission" date="2017-08" db="EMBL/GenBank/DDBJ databases">
        <title>A dynamic microbial community with high functional redundancy inhabits the cold, oxic subseafloor aquifer.</title>
        <authorList>
            <person name="Tully B.J."/>
            <person name="Wheat C.G."/>
            <person name="Glazer B.T."/>
            <person name="Huber J.A."/>
        </authorList>
    </citation>
    <scope>NUCLEOTIDE SEQUENCE [LARGE SCALE GENOMIC DNA]</scope>
</reference>
<organism evidence="1 2">
    <name type="scientific">SAR324 cluster bacterium</name>
    <dbReference type="NCBI Taxonomy" id="2024889"/>
    <lineage>
        <taxon>Bacteria</taxon>
        <taxon>Deltaproteobacteria</taxon>
        <taxon>SAR324 cluster</taxon>
    </lineage>
</organism>
<dbReference type="AlphaFoldDB" id="A0A2A4T4X1"/>
<evidence type="ECO:0000313" key="1">
    <source>
        <dbReference type="EMBL" id="PCI28329.1"/>
    </source>
</evidence>
<evidence type="ECO:0000313" key="2">
    <source>
        <dbReference type="Proteomes" id="UP000218113"/>
    </source>
</evidence>
<dbReference type="EMBL" id="NVSR01000036">
    <property type="protein sequence ID" value="PCI28329.1"/>
    <property type="molecule type" value="Genomic_DNA"/>
</dbReference>
<dbReference type="Proteomes" id="UP000218113">
    <property type="component" value="Unassembled WGS sequence"/>
</dbReference>
<sequence>MNRFCLLWLWLTLLVTSPVMGKAFFSVAPGVVQFEFSRLRTQSFMISNTGDERVRLVIRPVYFAVDSRSLRAGTPLNPDRKVQDNISSSLVISPRVLSLAPNQRRKVRVSLRPQKQLRQGDYRAHLLISVLKGKSGRVNPPITTTTGLAINLDIQMETAVAVYARMGKAVYDFHWDCSKNSQNQLIVTAINPNQWRFKGWVGIFTPESTVKTPPLTLVRLISLRESKRPLLTELPAENSVRIRWGLDKEQLNMGSVNCNL</sequence>
<name>A0A2A4T4X1_9DELT</name>
<comment type="caution">
    <text evidence="1">The sequence shown here is derived from an EMBL/GenBank/DDBJ whole genome shotgun (WGS) entry which is preliminary data.</text>
</comment>
<proteinExistence type="predicted"/>
<evidence type="ECO:0008006" key="3">
    <source>
        <dbReference type="Google" id="ProtNLM"/>
    </source>
</evidence>